<dbReference type="Proteomes" id="UP000324585">
    <property type="component" value="Unassembled WGS sequence"/>
</dbReference>
<dbReference type="AlphaFoldDB" id="A0A5J4YS73"/>
<protein>
    <submittedName>
        <fullName evidence="1">Uncharacterized protein</fullName>
    </submittedName>
</protein>
<dbReference type="EMBL" id="VRMN01000005">
    <property type="protein sequence ID" value="KAA8494249.1"/>
    <property type="molecule type" value="Genomic_DNA"/>
</dbReference>
<evidence type="ECO:0000313" key="1">
    <source>
        <dbReference type="EMBL" id="KAA8494249.1"/>
    </source>
</evidence>
<evidence type="ECO:0000313" key="2">
    <source>
        <dbReference type="Proteomes" id="UP000324585"/>
    </source>
</evidence>
<comment type="caution">
    <text evidence="1">The sequence shown here is derived from an EMBL/GenBank/DDBJ whole genome shotgun (WGS) entry which is preliminary data.</text>
</comment>
<name>A0A5J4YS73_PORPP</name>
<keyword evidence="2" id="KW-1185">Reference proteome</keyword>
<proteinExistence type="predicted"/>
<accession>A0A5J4YS73</accession>
<sequence length="489" mass="54408">MELSLPVAFDDAAGSRKVFEDTLSFLISSHGQTHSLSAVLLDHVQDYFSAPDARLFRFLIGKLLSANSVQHEDMLEDVLLHLRDAFYRLRMNNGRGGSKGPQVQHGCLSPLGFCEQTQEGGVGSSEVFWDVLEEILSSVADAKVPERLLHYTANGECHTLRNDASRAHHSSLVEFYFEWEKPRAATGHGKRRASEWEHELMEADEHEETGAGTRKSAAQLVVERQALRLRSLNFLCSFAAHVLSIGPVDDDGHRGAAGSSTTRSTALCRAGGWAVLFANLGRHRAGRPVVQVRKVLARLHNASTMRRSWNHREDDDGHELSGAPFEHCISSFCDSVSLSEREELADALLEYCLHIPVEAYMSLALFMSGIAHSWVRFKVAYKLMLKRYPLAVHVRSGARAVSAGTSFLWREWELQCLPRRPPPSHPESAALLKVLLRVVFDSAVELAQAERMAHENRGVVDASAGTEPFDVRVELASRCRELDAHLDSF</sequence>
<gene>
    <name evidence="1" type="ORF">FVE85_4224</name>
</gene>
<organism evidence="1 2">
    <name type="scientific">Porphyridium purpureum</name>
    <name type="common">Red alga</name>
    <name type="synonym">Porphyridium cruentum</name>
    <dbReference type="NCBI Taxonomy" id="35688"/>
    <lineage>
        <taxon>Eukaryota</taxon>
        <taxon>Rhodophyta</taxon>
        <taxon>Bangiophyceae</taxon>
        <taxon>Porphyridiales</taxon>
        <taxon>Porphyridiaceae</taxon>
        <taxon>Porphyridium</taxon>
    </lineage>
</organism>
<reference evidence="2" key="1">
    <citation type="journal article" date="2019" name="Nat. Commun.">
        <title>Expansion of phycobilisome linker gene families in mesophilic red algae.</title>
        <authorList>
            <person name="Lee J."/>
            <person name="Kim D."/>
            <person name="Bhattacharya D."/>
            <person name="Yoon H.S."/>
        </authorList>
    </citation>
    <scope>NUCLEOTIDE SEQUENCE [LARGE SCALE GENOMIC DNA]</scope>
    <source>
        <strain evidence="2">CCMP 1328</strain>
    </source>
</reference>